<evidence type="ECO:0000256" key="3">
    <source>
        <dbReference type="ARBA" id="ARBA00022741"/>
    </source>
</evidence>
<dbReference type="SMART" id="SM00382">
    <property type="entry name" value="AAA"/>
    <property type="match status" value="1"/>
</dbReference>
<dbReference type="InterPro" id="IPR050095">
    <property type="entry name" value="ECF_ABC_transporter_ATP-bd"/>
</dbReference>
<evidence type="ECO:0000313" key="7">
    <source>
        <dbReference type="Proteomes" id="UP001321453"/>
    </source>
</evidence>
<dbReference type="PROSITE" id="PS50893">
    <property type="entry name" value="ABC_TRANSPORTER_2"/>
    <property type="match status" value="1"/>
</dbReference>
<dbReference type="InterPro" id="IPR003593">
    <property type="entry name" value="AAA+_ATPase"/>
</dbReference>
<name>A0ABT7S5Q5_9CELL</name>
<feature type="domain" description="ABC transporter" evidence="5">
    <location>
        <begin position="2"/>
        <end position="238"/>
    </location>
</feature>
<evidence type="ECO:0000256" key="2">
    <source>
        <dbReference type="ARBA" id="ARBA00022448"/>
    </source>
</evidence>
<organism evidence="6 7">
    <name type="scientific">Cellulomonas edaphi</name>
    <dbReference type="NCBI Taxonomy" id="3053468"/>
    <lineage>
        <taxon>Bacteria</taxon>
        <taxon>Bacillati</taxon>
        <taxon>Actinomycetota</taxon>
        <taxon>Actinomycetes</taxon>
        <taxon>Micrococcales</taxon>
        <taxon>Cellulomonadaceae</taxon>
        <taxon>Cellulomonas</taxon>
    </lineage>
</organism>
<keyword evidence="2" id="KW-0813">Transport</keyword>
<evidence type="ECO:0000313" key="6">
    <source>
        <dbReference type="EMBL" id="MDM7830950.1"/>
    </source>
</evidence>
<reference evidence="6 7" key="1">
    <citation type="submission" date="2023-06" db="EMBL/GenBank/DDBJ databases">
        <title>Cellulomonas sp. MW9 Whole genome sequence.</title>
        <authorList>
            <person name="Park S."/>
        </authorList>
    </citation>
    <scope>NUCLEOTIDE SEQUENCE [LARGE SCALE GENOMIC DNA]</scope>
    <source>
        <strain evidence="6 7">MW9</strain>
    </source>
</reference>
<dbReference type="InterPro" id="IPR003439">
    <property type="entry name" value="ABC_transporter-like_ATP-bd"/>
</dbReference>
<dbReference type="InterPro" id="IPR017871">
    <property type="entry name" value="ABC_transporter-like_CS"/>
</dbReference>
<evidence type="ECO:0000256" key="4">
    <source>
        <dbReference type="ARBA" id="ARBA00022840"/>
    </source>
</evidence>
<dbReference type="PANTHER" id="PTHR43553">
    <property type="entry name" value="HEAVY METAL TRANSPORTER"/>
    <property type="match status" value="1"/>
</dbReference>
<dbReference type="GO" id="GO:0005524">
    <property type="term" value="F:ATP binding"/>
    <property type="evidence" value="ECO:0007669"/>
    <property type="project" value="UniProtKB-KW"/>
</dbReference>
<dbReference type="SUPFAM" id="SSF52540">
    <property type="entry name" value="P-loop containing nucleoside triphosphate hydrolases"/>
    <property type="match status" value="1"/>
</dbReference>
<dbReference type="Proteomes" id="UP001321453">
    <property type="component" value="Unassembled WGS sequence"/>
</dbReference>
<comment type="caution">
    <text evidence="6">The sequence shown here is derived from an EMBL/GenBank/DDBJ whole genome shotgun (WGS) entry which is preliminary data.</text>
</comment>
<gene>
    <name evidence="6" type="ORF">QRT05_06360</name>
</gene>
<proteinExistence type="inferred from homology"/>
<keyword evidence="4 6" id="KW-0067">ATP-binding</keyword>
<evidence type="ECO:0000256" key="1">
    <source>
        <dbReference type="ARBA" id="ARBA00005417"/>
    </source>
</evidence>
<dbReference type="Pfam" id="PF00005">
    <property type="entry name" value="ABC_tran"/>
    <property type="match status" value="1"/>
</dbReference>
<comment type="similarity">
    <text evidence="1">Belongs to the ABC transporter superfamily.</text>
</comment>
<dbReference type="EMBL" id="JAUCGR010000002">
    <property type="protein sequence ID" value="MDM7830950.1"/>
    <property type="molecule type" value="Genomic_DNA"/>
</dbReference>
<evidence type="ECO:0000259" key="5">
    <source>
        <dbReference type="PROSITE" id="PS50893"/>
    </source>
</evidence>
<accession>A0ABT7S5Q5</accession>
<protein>
    <submittedName>
        <fullName evidence="6">ABC transporter ATP-binding protein</fullName>
    </submittedName>
</protein>
<sequence length="238" mass="25146">MIELDSALVTAYAPDPAGGADRVVRLLGPVSLQLAERRIAIIGANGSGKSTLARLLNGLVLPASGTVRVDDLDTATDGRAVRRRVGFVFTSPDAQIVMPTPLEDVALSLRRLPLSADERDAAARCALARFGLAERAEVPAHALSGGQRQLLALASVLAAEPDVLVCDEPTTLLDLRWRTVVDDLLAGLDQQVIVVTHDLEAAARADRVLVVDDGLVVFDGEPAPAVEHYRALMAAVRA</sequence>
<dbReference type="PROSITE" id="PS00211">
    <property type="entry name" value="ABC_TRANSPORTER_1"/>
    <property type="match status" value="1"/>
</dbReference>
<dbReference type="InterPro" id="IPR027417">
    <property type="entry name" value="P-loop_NTPase"/>
</dbReference>
<dbReference type="CDD" id="cd03225">
    <property type="entry name" value="ABC_cobalt_CbiO_domain1"/>
    <property type="match status" value="1"/>
</dbReference>
<dbReference type="InterPro" id="IPR015856">
    <property type="entry name" value="ABC_transpr_CbiO/EcfA_su"/>
</dbReference>
<dbReference type="RefSeq" id="WP_289446162.1">
    <property type="nucleotide sequence ID" value="NZ_JAUCGR010000002.1"/>
</dbReference>
<dbReference type="PANTHER" id="PTHR43553:SF24">
    <property type="entry name" value="ENERGY-COUPLING FACTOR TRANSPORTER ATP-BINDING PROTEIN ECFA1"/>
    <property type="match status" value="1"/>
</dbReference>
<dbReference type="Gene3D" id="3.40.50.300">
    <property type="entry name" value="P-loop containing nucleotide triphosphate hydrolases"/>
    <property type="match status" value="1"/>
</dbReference>
<keyword evidence="3" id="KW-0547">Nucleotide-binding</keyword>
<keyword evidence="7" id="KW-1185">Reference proteome</keyword>